<keyword evidence="3" id="KW-0413">Isomerase</keyword>
<dbReference type="InterPro" id="IPR001656">
    <property type="entry name" value="PsdUridine_synth_TruD"/>
</dbReference>
<protein>
    <recommendedName>
        <fullName evidence="5">TRUD domain-containing protein</fullName>
    </recommendedName>
</protein>
<organism evidence="6 7">
    <name type="scientific">Serendipita vermifera MAFF 305830</name>
    <dbReference type="NCBI Taxonomy" id="933852"/>
    <lineage>
        <taxon>Eukaryota</taxon>
        <taxon>Fungi</taxon>
        <taxon>Dikarya</taxon>
        <taxon>Basidiomycota</taxon>
        <taxon>Agaricomycotina</taxon>
        <taxon>Agaricomycetes</taxon>
        <taxon>Sebacinales</taxon>
        <taxon>Serendipitaceae</taxon>
        <taxon>Serendipita</taxon>
    </lineage>
</organism>
<dbReference type="InterPro" id="IPR020103">
    <property type="entry name" value="PsdUridine_synth_cat_dom_sf"/>
</dbReference>
<evidence type="ECO:0000256" key="2">
    <source>
        <dbReference type="ARBA" id="ARBA00022694"/>
    </source>
</evidence>
<accession>A0A0C3AMP8</accession>
<evidence type="ECO:0000256" key="4">
    <source>
        <dbReference type="SAM" id="MobiDB-lite"/>
    </source>
</evidence>
<dbReference type="PIRSF" id="PIRSF037016">
    <property type="entry name" value="Pseudouridin_synth_euk_prd"/>
    <property type="match status" value="1"/>
</dbReference>
<dbReference type="EMBL" id="KN824310">
    <property type="protein sequence ID" value="KIM25860.1"/>
    <property type="molecule type" value="Genomic_DNA"/>
</dbReference>
<feature type="compositionally biased region" description="Basic and acidic residues" evidence="4">
    <location>
        <begin position="15"/>
        <end position="40"/>
    </location>
</feature>
<feature type="region of interest" description="Disordered" evidence="4">
    <location>
        <begin position="191"/>
        <end position="254"/>
    </location>
</feature>
<feature type="domain" description="TRUD" evidence="5">
    <location>
        <begin position="449"/>
        <end position="690"/>
    </location>
</feature>
<feature type="region of interest" description="Disordered" evidence="4">
    <location>
        <begin position="152"/>
        <end position="171"/>
    </location>
</feature>
<feature type="region of interest" description="Disordered" evidence="4">
    <location>
        <begin position="1"/>
        <end position="60"/>
    </location>
</feature>
<dbReference type="Pfam" id="PF01142">
    <property type="entry name" value="TruD"/>
    <property type="match status" value="1"/>
</dbReference>
<evidence type="ECO:0000256" key="1">
    <source>
        <dbReference type="ARBA" id="ARBA00007953"/>
    </source>
</evidence>
<dbReference type="InterPro" id="IPR020119">
    <property type="entry name" value="PsdUridine_synth_TruD_CS"/>
</dbReference>
<name>A0A0C3AMP8_SERVB</name>
<reference evidence="7" key="2">
    <citation type="submission" date="2015-01" db="EMBL/GenBank/DDBJ databases">
        <title>Evolutionary Origins and Diversification of the Mycorrhizal Mutualists.</title>
        <authorList>
            <consortium name="DOE Joint Genome Institute"/>
            <consortium name="Mycorrhizal Genomics Consortium"/>
            <person name="Kohler A."/>
            <person name="Kuo A."/>
            <person name="Nagy L.G."/>
            <person name="Floudas D."/>
            <person name="Copeland A."/>
            <person name="Barry K.W."/>
            <person name="Cichocki N."/>
            <person name="Veneault-Fourrey C."/>
            <person name="LaButti K."/>
            <person name="Lindquist E.A."/>
            <person name="Lipzen A."/>
            <person name="Lundell T."/>
            <person name="Morin E."/>
            <person name="Murat C."/>
            <person name="Riley R."/>
            <person name="Ohm R."/>
            <person name="Sun H."/>
            <person name="Tunlid A."/>
            <person name="Henrissat B."/>
            <person name="Grigoriev I.V."/>
            <person name="Hibbett D.S."/>
            <person name="Martin F."/>
        </authorList>
    </citation>
    <scope>NUCLEOTIDE SEQUENCE [LARGE SCALE GENOMIC DNA]</scope>
    <source>
        <strain evidence="7">MAFF 305830</strain>
    </source>
</reference>
<proteinExistence type="inferred from homology"/>
<keyword evidence="2" id="KW-0819">tRNA processing</keyword>
<evidence type="ECO:0000313" key="7">
    <source>
        <dbReference type="Proteomes" id="UP000054097"/>
    </source>
</evidence>
<dbReference type="Gene3D" id="3.30.2350.20">
    <property type="entry name" value="TruD, catalytic domain"/>
    <property type="match status" value="2"/>
</dbReference>
<feature type="compositionally biased region" description="Polar residues" evidence="4">
    <location>
        <begin position="1"/>
        <end position="12"/>
    </location>
</feature>
<evidence type="ECO:0000256" key="3">
    <source>
        <dbReference type="ARBA" id="ARBA00023235"/>
    </source>
</evidence>
<dbReference type="GO" id="GO:0005634">
    <property type="term" value="C:nucleus"/>
    <property type="evidence" value="ECO:0007669"/>
    <property type="project" value="TreeGrafter"/>
</dbReference>
<dbReference type="PROSITE" id="PS01268">
    <property type="entry name" value="UPF0024"/>
    <property type="match status" value="1"/>
</dbReference>
<dbReference type="SUPFAM" id="SSF55120">
    <property type="entry name" value="Pseudouridine synthase"/>
    <property type="match status" value="1"/>
</dbReference>
<dbReference type="InterPro" id="IPR042214">
    <property type="entry name" value="TruD_catalytic"/>
</dbReference>
<dbReference type="STRING" id="933852.A0A0C3AMP8"/>
<dbReference type="GO" id="GO:0008033">
    <property type="term" value="P:tRNA processing"/>
    <property type="evidence" value="ECO:0007669"/>
    <property type="project" value="UniProtKB-KW"/>
</dbReference>
<feature type="compositionally biased region" description="Basic residues" evidence="4">
    <location>
        <begin position="230"/>
        <end position="245"/>
    </location>
</feature>
<dbReference type="PANTHER" id="PTHR13326">
    <property type="entry name" value="TRNA PSEUDOURIDINE SYNTHASE D"/>
    <property type="match status" value="1"/>
</dbReference>
<dbReference type="AlphaFoldDB" id="A0A0C3AMP8"/>
<dbReference type="GO" id="GO:0003723">
    <property type="term" value="F:RNA binding"/>
    <property type="evidence" value="ECO:0007669"/>
    <property type="project" value="InterPro"/>
</dbReference>
<sequence>MSTSDELGSSSLVRARSEENLLEEERQTKRVKRDEIKEGDLDPATDAGQPTIVDETMIDSTSNEKYNLENLLPPSRRLMGLPPAPELPPDGFMHRTCEVDVGISQYIGNSLSEINGIIKQRFTDFLVYEIDMTHNVAHVKTITRPMATLEQPKPTSTVVEEPDEPWPDSFSSELAKCMPESKITEIKEFFLSGPKVPSPEPEATKTETEIPQSTSAADALPTEFSGGRGGAKKGRGKGNSKKAKPKQVEDNRRVVSDPIPREARSAFHQVIREVFKGKLETFTDESKNTDEGAPIVIKWAGTGGKGSRRSATDRDHQPYIHFTLQKTNRDTSDALTHLARLLKTEGKNLTVAGTKDKRGVTCQRVCLKRGRMSVEEVWDKVNSAGRKTMDEILTIRGERGVRVSDITYRKGHLQLGMLKGNEFLITLRNVKASSIEAIDQSMEILKSKGFINYYGMQRFGTASIPTHAIGLALLRSDWAKAVDLILRRRPGESPDIDEARRVWAEERDIEKALSIMPRRVVAERCLLESFSKMKGDTRNLMGALSTIPRNLRMMYVHAYQSYVWNAIVSERIKRFGYDAPIVGDVVYAEANEDEDDAEPATQGAKAGRGQNKGQRFAPKKIKVLKEEDLSQYTIYDVLMPLPGTDVAYPGGELGVLYQDFLRIDGLDPSDFNRKQREYSLAGSYRKILHLPKEVSWKTMRYTDPDIPLAQTDEDKILGIDPPQNDEDGLFLALQIRLQLGTACYATMALREVTKVDTSSHVQTSMTNLSEDQQYRGMVKEEMVTLENADGDANVDMDSTEPEMMEV</sequence>
<dbReference type="Proteomes" id="UP000054097">
    <property type="component" value="Unassembled WGS sequence"/>
</dbReference>
<reference evidence="6 7" key="1">
    <citation type="submission" date="2014-04" db="EMBL/GenBank/DDBJ databases">
        <authorList>
            <consortium name="DOE Joint Genome Institute"/>
            <person name="Kuo A."/>
            <person name="Zuccaro A."/>
            <person name="Kohler A."/>
            <person name="Nagy L.G."/>
            <person name="Floudas D."/>
            <person name="Copeland A."/>
            <person name="Barry K.W."/>
            <person name="Cichocki N."/>
            <person name="Veneault-Fourrey C."/>
            <person name="LaButti K."/>
            <person name="Lindquist E.A."/>
            <person name="Lipzen A."/>
            <person name="Lundell T."/>
            <person name="Morin E."/>
            <person name="Murat C."/>
            <person name="Sun H."/>
            <person name="Tunlid A."/>
            <person name="Henrissat B."/>
            <person name="Grigoriev I.V."/>
            <person name="Hibbett D.S."/>
            <person name="Martin F."/>
            <person name="Nordberg H.P."/>
            <person name="Cantor M.N."/>
            <person name="Hua S.X."/>
        </authorList>
    </citation>
    <scope>NUCLEOTIDE SEQUENCE [LARGE SCALE GENOMIC DNA]</scope>
    <source>
        <strain evidence="6 7">MAFF 305830</strain>
    </source>
</reference>
<keyword evidence="7" id="KW-1185">Reference proteome</keyword>
<comment type="similarity">
    <text evidence="1">Belongs to the pseudouridine synthase TruD family.</text>
</comment>
<evidence type="ECO:0000313" key="6">
    <source>
        <dbReference type="EMBL" id="KIM25860.1"/>
    </source>
</evidence>
<gene>
    <name evidence="6" type="ORF">M408DRAFT_73617</name>
</gene>
<dbReference type="PANTHER" id="PTHR13326:SF21">
    <property type="entry name" value="PSEUDOURIDYLATE SYNTHASE PUS7L"/>
    <property type="match status" value="1"/>
</dbReference>
<dbReference type="HOGENOM" id="CLU_005281_0_2_1"/>
<dbReference type="NCBIfam" id="TIGR00094">
    <property type="entry name" value="tRNA_TruD_broad"/>
    <property type="match status" value="1"/>
</dbReference>
<feature type="region of interest" description="Disordered" evidence="4">
    <location>
        <begin position="593"/>
        <end position="613"/>
    </location>
</feature>
<dbReference type="PROSITE" id="PS50984">
    <property type="entry name" value="TRUD"/>
    <property type="match status" value="1"/>
</dbReference>
<dbReference type="OrthoDB" id="447290at2759"/>
<dbReference type="InterPro" id="IPR011760">
    <property type="entry name" value="PsdUridine_synth_TruD_insert"/>
</dbReference>
<dbReference type="GO" id="GO:0009982">
    <property type="term" value="F:pseudouridine synthase activity"/>
    <property type="evidence" value="ECO:0007669"/>
    <property type="project" value="InterPro"/>
</dbReference>
<evidence type="ECO:0000259" key="5">
    <source>
        <dbReference type="PROSITE" id="PS50984"/>
    </source>
</evidence>
<dbReference type="GO" id="GO:0001522">
    <property type="term" value="P:pseudouridine synthesis"/>
    <property type="evidence" value="ECO:0007669"/>
    <property type="project" value="InterPro"/>
</dbReference>
<dbReference type="CDD" id="cd02576">
    <property type="entry name" value="PseudoU_synth_ScPUS7"/>
    <property type="match status" value="1"/>
</dbReference>